<evidence type="ECO:0000313" key="5">
    <source>
        <dbReference type="Proteomes" id="UP000006671"/>
    </source>
</evidence>
<dbReference type="GeneID" id="8861208"/>
<keyword evidence="2 3" id="KW-0040">ANK repeat</keyword>
<evidence type="ECO:0000313" key="4">
    <source>
        <dbReference type="EMBL" id="EFC47164.1"/>
    </source>
</evidence>
<dbReference type="PANTHER" id="PTHR24171:SF9">
    <property type="entry name" value="ANKYRIN REPEAT DOMAIN-CONTAINING PROTEIN 39"/>
    <property type="match status" value="1"/>
</dbReference>
<dbReference type="VEuPathDB" id="AmoebaDB:NAEGRDRAFT_65128"/>
<proteinExistence type="predicted"/>
<evidence type="ECO:0000256" key="2">
    <source>
        <dbReference type="ARBA" id="ARBA00023043"/>
    </source>
</evidence>
<dbReference type="AlphaFoldDB" id="D2V8E4"/>
<protein>
    <submittedName>
        <fullName evidence="4">Predicted protein</fullName>
    </submittedName>
</protein>
<dbReference type="RefSeq" id="XP_002679908.1">
    <property type="nucleotide sequence ID" value="XM_002679862.1"/>
</dbReference>
<keyword evidence="1" id="KW-0677">Repeat</keyword>
<dbReference type="PROSITE" id="PS50297">
    <property type="entry name" value="ANK_REP_REGION"/>
    <property type="match status" value="1"/>
</dbReference>
<sequence length="208" mass="22870">MTFLSDEILKSLSKEQETLLTLACQNSNLEIVKYLLSQQNIDVNQSSISGTPLYIASNKGQIDVILEILSHPQIDINKGNSTTSPLYIACKNNNTEVVKTLLTCSSLPIDINAGESPLYQACKNGNLEIVELLIQQPGLDVNLGPIDLENQSCENTEEGHIERRITPLHAALEGEFFEIVTELMKCAGLDIVNDYDFAESIGVGWCID</sequence>
<keyword evidence="5" id="KW-1185">Reference proteome</keyword>
<dbReference type="OrthoDB" id="341259at2759"/>
<dbReference type="InterPro" id="IPR002110">
    <property type="entry name" value="Ankyrin_rpt"/>
</dbReference>
<dbReference type="Proteomes" id="UP000006671">
    <property type="component" value="Unassembled WGS sequence"/>
</dbReference>
<dbReference type="KEGG" id="ngr:NAEGRDRAFT_65128"/>
<reference evidence="4 5" key="1">
    <citation type="journal article" date="2010" name="Cell">
        <title>The genome of Naegleria gruberi illuminates early eukaryotic versatility.</title>
        <authorList>
            <person name="Fritz-Laylin L.K."/>
            <person name="Prochnik S.E."/>
            <person name="Ginger M.L."/>
            <person name="Dacks J.B."/>
            <person name="Carpenter M.L."/>
            <person name="Field M.C."/>
            <person name="Kuo A."/>
            <person name="Paredez A."/>
            <person name="Chapman J."/>
            <person name="Pham J."/>
            <person name="Shu S."/>
            <person name="Neupane R."/>
            <person name="Cipriano M."/>
            <person name="Mancuso J."/>
            <person name="Tu H."/>
            <person name="Salamov A."/>
            <person name="Lindquist E."/>
            <person name="Shapiro H."/>
            <person name="Lucas S."/>
            <person name="Grigoriev I.V."/>
            <person name="Cande W.Z."/>
            <person name="Fulton C."/>
            <person name="Rokhsar D.S."/>
            <person name="Dawson S.C."/>
        </authorList>
    </citation>
    <scope>NUCLEOTIDE SEQUENCE [LARGE SCALE GENOMIC DNA]</scope>
    <source>
        <strain evidence="4 5">NEG-M</strain>
    </source>
</reference>
<dbReference type="Gene3D" id="1.25.40.20">
    <property type="entry name" value="Ankyrin repeat-containing domain"/>
    <property type="match status" value="2"/>
</dbReference>
<dbReference type="PANTHER" id="PTHR24171">
    <property type="entry name" value="ANKYRIN REPEAT DOMAIN-CONTAINING PROTEIN 39-RELATED"/>
    <property type="match status" value="1"/>
</dbReference>
<accession>D2V8E4</accession>
<dbReference type="SMART" id="SM00248">
    <property type="entry name" value="ANK"/>
    <property type="match status" value="5"/>
</dbReference>
<evidence type="ECO:0000256" key="1">
    <source>
        <dbReference type="ARBA" id="ARBA00022737"/>
    </source>
</evidence>
<dbReference type="InterPro" id="IPR036770">
    <property type="entry name" value="Ankyrin_rpt-contain_sf"/>
</dbReference>
<dbReference type="eggNOG" id="KOG0504">
    <property type="taxonomic scope" value="Eukaryota"/>
</dbReference>
<feature type="repeat" description="ANK" evidence="3">
    <location>
        <begin position="113"/>
        <end position="135"/>
    </location>
</feature>
<dbReference type="SUPFAM" id="SSF48403">
    <property type="entry name" value="Ankyrin repeat"/>
    <property type="match status" value="1"/>
</dbReference>
<dbReference type="EMBL" id="GG738856">
    <property type="protein sequence ID" value="EFC47164.1"/>
    <property type="molecule type" value="Genomic_DNA"/>
</dbReference>
<dbReference type="Pfam" id="PF12796">
    <property type="entry name" value="Ank_2"/>
    <property type="match status" value="2"/>
</dbReference>
<gene>
    <name evidence="4" type="ORF">NAEGRDRAFT_65128</name>
</gene>
<name>D2V8E4_NAEGR</name>
<evidence type="ECO:0000256" key="3">
    <source>
        <dbReference type="PROSITE-ProRule" id="PRU00023"/>
    </source>
</evidence>
<organism evidence="5">
    <name type="scientific">Naegleria gruberi</name>
    <name type="common">Amoeba</name>
    <dbReference type="NCBI Taxonomy" id="5762"/>
    <lineage>
        <taxon>Eukaryota</taxon>
        <taxon>Discoba</taxon>
        <taxon>Heterolobosea</taxon>
        <taxon>Tetramitia</taxon>
        <taxon>Eutetramitia</taxon>
        <taxon>Vahlkampfiidae</taxon>
        <taxon>Naegleria</taxon>
    </lineage>
</organism>
<dbReference type="InParanoid" id="D2V8E4"/>
<dbReference type="PROSITE" id="PS50088">
    <property type="entry name" value="ANK_REPEAT"/>
    <property type="match status" value="1"/>
</dbReference>
<dbReference type="STRING" id="5762.D2V8E4"/>